<accession>A0ABS2TBS2</accession>
<feature type="domain" description="DUF58" evidence="1">
    <location>
        <begin position="40"/>
        <end position="226"/>
    </location>
</feature>
<dbReference type="Proteomes" id="UP000705983">
    <property type="component" value="Unassembled WGS sequence"/>
</dbReference>
<protein>
    <submittedName>
        <fullName evidence="2">DUF58 domain-containing protein</fullName>
    </submittedName>
</protein>
<dbReference type="RefSeq" id="WP_187995786.1">
    <property type="nucleotide sequence ID" value="NZ_JACEXG010000001.1"/>
</dbReference>
<dbReference type="InterPro" id="IPR002881">
    <property type="entry name" value="DUF58"/>
</dbReference>
<dbReference type="PANTHER" id="PTHR33608">
    <property type="entry name" value="BLL2464 PROTEIN"/>
    <property type="match status" value="1"/>
</dbReference>
<proteinExistence type="predicted"/>
<gene>
    <name evidence="2" type="ORF">JVW63_00010</name>
</gene>
<reference evidence="3" key="1">
    <citation type="submission" date="2021-02" db="EMBL/GenBank/DDBJ databases">
        <title>Leucobacter sp. CX169.</title>
        <authorList>
            <person name="Cheng Y."/>
        </authorList>
    </citation>
    <scope>NUCLEOTIDE SEQUENCE [LARGE SCALE GENOMIC DNA]</scope>
    <source>
        <strain evidence="3">JY899</strain>
    </source>
</reference>
<evidence type="ECO:0000313" key="2">
    <source>
        <dbReference type="EMBL" id="MBM9432099.1"/>
    </source>
</evidence>
<name>A0ABS2TBS2_9ACTO</name>
<evidence type="ECO:0000313" key="3">
    <source>
        <dbReference type="Proteomes" id="UP000705983"/>
    </source>
</evidence>
<sequence>MALVRARLELPTVRRAVGHTDGHHSSILTGHGIDFDDQVDYRPGDDVSSIDWKSSARAGHPIIRRFERESDVFTQLVLDTGRDMLAAAPSRERKSDIALWASDVLAYLGSHRGDRLGLVWGDAGANHALPARHGRDHVEFLLASAERAYENASAPSDVAGLLARAVTVTRQRSLMILVTDEAWPKDSDMIRRVRSRHELFAVRIGDMPMTEGGVDQMVDIGTGEIVPAYVRGDRVLARHVQHQREGAAETARRLLQDCGVHHATISSSDEVVPLLVDVLRRRRG</sequence>
<keyword evidence="3" id="KW-1185">Reference proteome</keyword>
<dbReference type="Pfam" id="PF01882">
    <property type="entry name" value="DUF58"/>
    <property type="match status" value="1"/>
</dbReference>
<organism evidence="2 3">
    <name type="scientific">Flaviflexus equikiangi</name>
    <dbReference type="NCBI Taxonomy" id="2758573"/>
    <lineage>
        <taxon>Bacteria</taxon>
        <taxon>Bacillati</taxon>
        <taxon>Actinomycetota</taxon>
        <taxon>Actinomycetes</taxon>
        <taxon>Actinomycetales</taxon>
        <taxon>Actinomycetaceae</taxon>
        <taxon>Flaviflexus</taxon>
    </lineage>
</organism>
<dbReference type="EMBL" id="JAFFJS010000001">
    <property type="protein sequence ID" value="MBM9432099.1"/>
    <property type="molecule type" value="Genomic_DNA"/>
</dbReference>
<comment type="caution">
    <text evidence="2">The sequence shown here is derived from an EMBL/GenBank/DDBJ whole genome shotgun (WGS) entry which is preliminary data.</text>
</comment>
<dbReference type="PANTHER" id="PTHR33608:SF6">
    <property type="entry name" value="BLL2464 PROTEIN"/>
    <property type="match status" value="1"/>
</dbReference>
<evidence type="ECO:0000259" key="1">
    <source>
        <dbReference type="Pfam" id="PF01882"/>
    </source>
</evidence>